<protein>
    <submittedName>
        <fullName evidence="2">Uncharacterized protein</fullName>
    </submittedName>
</protein>
<dbReference type="Gene3D" id="1.10.390.10">
    <property type="entry name" value="Neutral Protease Domain 2"/>
    <property type="match status" value="1"/>
</dbReference>
<keyword evidence="3" id="KW-1185">Reference proteome</keyword>
<dbReference type="EMBL" id="WBOT01000004">
    <property type="protein sequence ID" value="KAB2331675.1"/>
    <property type="molecule type" value="Genomic_DNA"/>
</dbReference>
<dbReference type="AlphaFoldDB" id="A0A7V7UU93"/>
<organism evidence="2 3">
    <name type="scientific">Bacillus mesophilum</name>
    <dbReference type="NCBI Taxonomy" id="1071718"/>
    <lineage>
        <taxon>Bacteria</taxon>
        <taxon>Bacillati</taxon>
        <taxon>Bacillota</taxon>
        <taxon>Bacilli</taxon>
        <taxon>Bacillales</taxon>
        <taxon>Bacillaceae</taxon>
        <taxon>Bacillus</taxon>
    </lineage>
</organism>
<feature type="chain" id="PRO_5038897581" evidence="1">
    <location>
        <begin position="21"/>
        <end position="278"/>
    </location>
</feature>
<evidence type="ECO:0000313" key="3">
    <source>
        <dbReference type="Proteomes" id="UP000441354"/>
    </source>
</evidence>
<gene>
    <name evidence="2" type="ORF">F7732_13430</name>
</gene>
<dbReference type="RefSeq" id="WP_151574560.1">
    <property type="nucleotide sequence ID" value="NZ_WBOT01000004.1"/>
</dbReference>
<sequence>MYKRLITLGFILLFISSCSPQEIATHEETAPQVVFKIENEACLPASDVETVETRLQNAYKKITTSIKTDYNHPTEIHVFLKEGNLVSSGFKNTIKLYGNTDTYPIVHELSHILLGYGKNFDSSSGFLTQEGIAEYFEQKYGTNNVTPHHSHMRFLKQYNKVYPLTLLASTENSFDLFRPNMSSEDAYSIQHIAYVQAGSFISFLIETYGMEKFESIYNEQNLTDTIETIYGKSLLKLEDEWLMFLENQMTLPEQAQHYLQQMYGSFLENNDLIFFQNN</sequence>
<comment type="caution">
    <text evidence="2">The sequence shown here is derived from an EMBL/GenBank/DDBJ whole genome shotgun (WGS) entry which is preliminary data.</text>
</comment>
<dbReference type="PROSITE" id="PS51257">
    <property type="entry name" value="PROKAR_LIPOPROTEIN"/>
    <property type="match status" value="1"/>
</dbReference>
<feature type="signal peptide" evidence="1">
    <location>
        <begin position="1"/>
        <end position="20"/>
    </location>
</feature>
<evidence type="ECO:0000313" key="2">
    <source>
        <dbReference type="EMBL" id="KAB2331675.1"/>
    </source>
</evidence>
<dbReference type="SUPFAM" id="SSF55486">
    <property type="entry name" value="Metalloproteases ('zincins'), catalytic domain"/>
    <property type="match status" value="1"/>
</dbReference>
<name>A0A7V7UU93_9BACI</name>
<accession>A0A7V7UU93</accession>
<dbReference type="Proteomes" id="UP000441354">
    <property type="component" value="Unassembled WGS sequence"/>
</dbReference>
<dbReference type="InterPro" id="IPR027268">
    <property type="entry name" value="Peptidase_M4/M1_CTD_sf"/>
</dbReference>
<reference evidence="2 3" key="1">
    <citation type="journal article" date="2014" name="Arch. Microbiol.">
        <title>Bacillus mesophilum sp. nov., strain IITR-54T, a novel 4-chlorobiphenyl dechlorinating bacterium.</title>
        <authorList>
            <person name="Manickam N."/>
            <person name="Singh N.K."/>
            <person name="Bajaj A."/>
            <person name="Kumar R.M."/>
            <person name="Kaur G."/>
            <person name="Kaur N."/>
            <person name="Bala M."/>
            <person name="Kumar A."/>
            <person name="Mayilraj S."/>
        </authorList>
    </citation>
    <scope>NUCLEOTIDE SEQUENCE [LARGE SCALE GENOMIC DNA]</scope>
    <source>
        <strain evidence="2 3">IITR-54</strain>
    </source>
</reference>
<dbReference type="OrthoDB" id="1947591at2"/>
<keyword evidence="1" id="KW-0732">Signal</keyword>
<evidence type="ECO:0000256" key="1">
    <source>
        <dbReference type="SAM" id="SignalP"/>
    </source>
</evidence>
<proteinExistence type="predicted"/>